<evidence type="ECO:0000313" key="2">
    <source>
        <dbReference type="EMBL" id="KAK7693271.1"/>
    </source>
</evidence>
<feature type="region of interest" description="Disordered" evidence="1">
    <location>
        <begin position="125"/>
        <end position="248"/>
    </location>
</feature>
<reference evidence="2 3" key="1">
    <citation type="submission" date="2022-09" db="EMBL/GenBank/DDBJ databases">
        <authorList>
            <person name="Palmer J.M."/>
        </authorList>
    </citation>
    <scope>NUCLEOTIDE SEQUENCE [LARGE SCALE GENOMIC DNA]</scope>
    <source>
        <strain evidence="2 3">DSM 7382</strain>
    </source>
</reference>
<feature type="region of interest" description="Disordered" evidence="1">
    <location>
        <begin position="63"/>
        <end position="89"/>
    </location>
</feature>
<feature type="compositionally biased region" description="Basic residues" evidence="1">
    <location>
        <begin position="208"/>
        <end position="217"/>
    </location>
</feature>
<feature type="compositionally biased region" description="Basic residues" evidence="1">
    <location>
        <begin position="132"/>
        <end position="143"/>
    </location>
</feature>
<evidence type="ECO:0000256" key="1">
    <source>
        <dbReference type="SAM" id="MobiDB-lite"/>
    </source>
</evidence>
<organism evidence="2 3">
    <name type="scientific">Cerrena zonata</name>
    <dbReference type="NCBI Taxonomy" id="2478898"/>
    <lineage>
        <taxon>Eukaryota</taxon>
        <taxon>Fungi</taxon>
        <taxon>Dikarya</taxon>
        <taxon>Basidiomycota</taxon>
        <taxon>Agaricomycotina</taxon>
        <taxon>Agaricomycetes</taxon>
        <taxon>Polyporales</taxon>
        <taxon>Cerrenaceae</taxon>
        <taxon>Cerrena</taxon>
    </lineage>
</organism>
<accession>A0AAW0GUW0</accession>
<proteinExistence type="predicted"/>
<dbReference type="EMBL" id="JASBNA010000003">
    <property type="protein sequence ID" value="KAK7693271.1"/>
    <property type="molecule type" value="Genomic_DNA"/>
</dbReference>
<protein>
    <submittedName>
        <fullName evidence="2">Uncharacterized protein</fullName>
    </submittedName>
</protein>
<name>A0AAW0GUW0_9APHY</name>
<feature type="compositionally biased region" description="Low complexity" evidence="1">
    <location>
        <begin position="179"/>
        <end position="207"/>
    </location>
</feature>
<feature type="region of interest" description="Disordered" evidence="1">
    <location>
        <begin position="21"/>
        <end position="48"/>
    </location>
</feature>
<feature type="compositionally biased region" description="Low complexity" evidence="1">
    <location>
        <begin position="63"/>
        <end position="83"/>
    </location>
</feature>
<feature type="compositionally biased region" description="Low complexity" evidence="1">
    <location>
        <begin position="36"/>
        <end position="48"/>
    </location>
</feature>
<gene>
    <name evidence="2" type="ORF">QCA50_002838</name>
</gene>
<feature type="compositionally biased region" description="Low complexity" evidence="1">
    <location>
        <begin position="218"/>
        <end position="237"/>
    </location>
</feature>
<evidence type="ECO:0000313" key="3">
    <source>
        <dbReference type="Proteomes" id="UP001385951"/>
    </source>
</evidence>
<comment type="caution">
    <text evidence="2">The sequence shown here is derived from an EMBL/GenBank/DDBJ whole genome shotgun (WGS) entry which is preliminary data.</text>
</comment>
<keyword evidence="3" id="KW-1185">Reference proteome</keyword>
<dbReference type="Proteomes" id="UP001385951">
    <property type="component" value="Unassembled WGS sequence"/>
</dbReference>
<dbReference type="AlphaFoldDB" id="A0AAW0GUW0"/>
<sequence>MSSNTSSRLMSSVSSLDYLSASTHSHVHSREGSGGDSSDSSYISVSDEISSDDDEILLSFSEVSSPVRVSSPSPAVSQRAQSPNTFSDDDYVVFGGVKTPEGQFESFTAGGSAVANVESLTETLAQMDIRQGRPRKARSRRFAPQHQQQQDADVFDDAASVRLVSQASSPHRRRKPRRQAAAATTHSSDSDGSTSDASAPLKSSSTPKSKKSKKKKAAASPKSSTKSPSKTSTPNTPKAKRSGLGERPIVDDISEAGDHKNITPGYDEAVQYITSVLADPSPKTNSNLTYLQALIVELGLCPNATFSVIGNVADNLPRSLKAAKTFLKTHAFVNVRDYLAVRHQGLDALKSIMHPNRKSLQKDIRGAKSKVNVRRVPVKDVKESGLGVFLVTCY</sequence>